<organism evidence="1">
    <name type="scientific">Rhizophora mucronata</name>
    <name type="common">Asiatic mangrove</name>
    <dbReference type="NCBI Taxonomy" id="61149"/>
    <lineage>
        <taxon>Eukaryota</taxon>
        <taxon>Viridiplantae</taxon>
        <taxon>Streptophyta</taxon>
        <taxon>Embryophyta</taxon>
        <taxon>Tracheophyta</taxon>
        <taxon>Spermatophyta</taxon>
        <taxon>Magnoliopsida</taxon>
        <taxon>eudicotyledons</taxon>
        <taxon>Gunneridae</taxon>
        <taxon>Pentapetalae</taxon>
        <taxon>rosids</taxon>
        <taxon>fabids</taxon>
        <taxon>Malpighiales</taxon>
        <taxon>Rhizophoraceae</taxon>
        <taxon>Rhizophora</taxon>
    </lineage>
</organism>
<dbReference type="EMBL" id="GGEC01062532">
    <property type="protein sequence ID" value="MBX43016.1"/>
    <property type="molecule type" value="Transcribed_RNA"/>
</dbReference>
<dbReference type="AlphaFoldDB" id="A0A2P2NKL7"/>
<proteinExistence type="predicted"/>
<sequence length="45" mass="5314">MTIMILEEDEYKWRKGKGKDLLQIPAHPILAHIHTHRQCPFTFGI</sequence>
<reference evidence="1" key="1">
    <citation type="submission" date="2018-02" db="EMBL/GenBank/DDBJ databases">
        <title>Rhizophora mucronata_Transcriptome.</title>
        <authorList>
            <person name="Meera S.P."/>
            <person name="Sreeshan A."/>
            <person name="Augustine A."/>
        </authorList>
    </citation>
    <scope>NUCLEOTIDE SEQUENCE</scope>
    <source>
        <tissue evidence="1">Leaf</tissue>
    </source>
</reference>
<accession>A0A2P2NKL7</accession>
<evidence type="ECO:0000313" key="1">
    <source>
        <dbReference type="EMBL" id="MBX43016.1"/>
    </source>
</evidence>
<protein>
    <submittedName>
        <fullName evidence="1">Uncharacterized protein</fullName>
    </submittedName>
</protein>
<name>A0A2P2NKL7_RHIMU</name>